<sequence length="260" mass="27813">MGKNVEDQGVCACEASGGVGGEVGGVGCDQSVCEASDGEGGEGGGVGCDEGVTVRRSGGENVWMAPPPLRQYASTPALPSGQVTEDTPADLLEGDMNLTVILPAGHHVSMKVDRSTPMMDLLIQVTTAHKINPAGHIIHVVSDSRLVTYKPSTPIGRLDSSVIQIVAKNKANEEARARRAHLVAQAVEKNIRLKPKEYVFKQQLVVNLPRSQLAVYRVPPKTRLDDVLEMVCRDKNIDPATHEIRHPVVFSVSQGAARLM</sequence>
<comment type="caution">
    <text evidence="1">The sequence shown here is derived from an EMBL/GenBank/DDBJ whole genome shotgun (WGS) entry which is preliminary data.</text>
</comment>
<organism evidence="1 2">
    <name type="scientific">Petrolisthes cinctipes</name>
    <name type="common">Flat porcelain crab</name>
    <dbReference type="NCBI Taxonomy" id="88211"/>
    <lineage>
        <taxon>Eukaryota</taxon>
        <taxon>Metazoa</taxon>
        <taxon>Ecdysozoa</taxon>
        <taxon>Arthropoda</taxon>
        <taxon>Crustacea</taxon>
        <taxon>Multicrustacea</taxon>
        <taxon>Malacostraca</taxon>
        <taxon>Eumalacostraca</taxon>
        <taxon>Eucarida</taxon>
        <taxon>Decapoda</taxon>
        <taxon>Pleocyemata</taxon>
        <taxon>Anomura</taxon>
        <taxon>Galatheoidea</taxon>
        <taxon>Porcellanidae</taxon>
        <taxon>Petrolisthes</taxon>
    </lineage>
</organism>
<accession>A0AAE1ESB6</accession>
<dbReference type="PANTHER" id="PTHR21557:SF2">
    <property type="entry name" value="CORDON-BLEU PROTEIN-LIKE 1"/>
    <property type="match status" value="1"/>
</dbReference>
<dbReference type="Proteomes" id="UP001286313">
    <property type="component" value="Unassembled WGS sequence"/>
</dbReference>
<protein>
    <submittedName>
        <fullName evidence="1">Uncharacterized protein</fullName>
    </submittedName>
</protein>
<evidence type="ECO:0000313" key="1">
    <source>
        <dbReference type="EMBL" id="KAK3860524.1"/>
    </source>
</evidence>
<gene>
    <name evidence="1" type="ORF">Pcinc_033431</name>
</gene>
<evidence type="ECO:0000313" key="2">
    <source>
        <dbReference type="Proteomes" id="UP001286313"/>
    </source>
</evidence>
<dbReference type="GO" id="GO:0003785">
    <property type="term" value="F:actin monomer binding"/>
    <property type="evidence" value="ECO:0007669"/>
    <property type="project" value="InterPro"/>
</dbReference>
<proteinExistence type="predicted"/>
<dbReference type="Gene3D" id="3.10.20.90">
    <property type="entry name" value="Phosphatidylinositol 3-kinase Catalytic Subunit, Chain A, domain 1"/>
    <property type="match status" value="1"/>
</dbReference>
<dbReference type="AlphaFoldDB" id="A0AAE1ESB6"/>
<dbReference type="InterPro" id="IPR039895">
    <property type="entry name" value="COBL-like"/>
</dbReference>
<reference evidence="1" key="1">
    <citation type="submission" date="2023-10" db="EMBL/GenBank/DDBJ databases">
        <title>Genome assemblies of two species of porcelain crab, Petrolisthes cinctipes and Petrolisthes manimaculis (Anomura: Porcellanidae).</title>
        <authorList>
            <person name="Angst P."/>
        </authorList>
    </citation>
    <scope>NUCLEOTIDE SEQUENCE</scope>
    <source>
        <strain evidence="1">PB745_01</strain>
        <tissue evidence="1">Gill</tissue>
    </source>
</reference>
<dbReference type="PANTHER" id="PTHR21557">
    <property type="entry name" value="CORDON-BLEU"/>
    <property type="match status" value="1"/>
</dbReference>
<name>A0AAE1ESB6_PETCI</name>
<dbReference type="EMBL" id="JAWQEG010004707">
    <property type="protein sequence ID" value="KAK3860524.1"/>
    <property type="molecule type" value="Genomic_DNA"/>
</dbReference>
<keyword evidence="2" id="KW-1185">Reference proteome</keyword>